<organism evidence="9 10">
    <name type="scientific">Mucilaginibacter myungsuensis</name>
    <dbReference type="NCBI Taxonomy" id="649104"/>
    <lineage>
        <taxon>Bacteria</taxon>
        <taxon>Pseudomonadati</taxon>
        <taxon>Bacteroidota</taxon>
        <taxon>Sphingobacteriia</taxon>
        <taxon>Sphingobacteriales</taxon>
        <taxon>Sphingobacteriaceae</taxon>
        <taxon>Mucilaginibacter</taxon>
    </lineage>
</organism>
<keyword evidence="10" id="KW-1185">Reference proteome</keyword>
<dbReference type="GO" id="GO:0009055">
    <property type="term" value="F:electron transfer activity"/>
    <property type="evidence" value="ECO:0007669"/>
    <property type="project" value="InterPro"/>
</dbReference>
<dbReference type="AlphaFoldDB" id="A0A929L7A2"/>
<dbReference type="GO" id="GO:0046872">
    <property type="term" value="F:metal ion binding"/>
    <property type="evidence" value="ECO:0007669"/>
    <property type="project" value="UniProtKB-KW"/>
</dbReference>
<dbReference type="Proteomes" id="UP000622475">
    <property type="component" value="Unassembled WGS sequence"/>
</dbReference>
<dbReference type="Gene3D" id="1.10.760.10">
    <property type="entry name" value="Cytochrome c-like domain"/>
    <property type="match status" value="2"/>
</dbReference>
<keyword evidence="5" id="KW-0560">Oxidoreductase</keyword>
<dbReference type="PANTHER" id="PTHR30600:SF10">
    <property type="entry name" value="BLL6722 PROTEIN"/>
    <property type="match status" value="1"/>
</dbReference>
<dbReference type="GO" id="GO:0030313">
    <property type="term" value="C:cell envelope"/>
    <property type="evidence" value="ECO:0007669"/>
    <property type="project" value="UniProtKB-SubCell"/>
</dbReference>
<dbReference type="Gene3D" id="1.20.1420.20">
    <property type="entry name" value="M75 peptidase, HXXE motif"/>
    <property type="match status" value="1"/>
</dbReference>
<evidence type="ECO:0000313" key="9">
    <source>
        <dbReference type="EMBL" id="MBE9664486.1"/>
    </source>
</evidence>
<name>A0A929L7A2_9SPHI</name>
<keyword evidence="6 7" id="KW-0408">Iron</keyword>
<dbReference type="GO" id="GO:0004130">
    <property type="term" value="F:cytochrome-c peroxidase activity"/>
    <property type="evidence" value="ECO:0007669"/>
    <property type="project" value="TreeGrafter"/>
</dbReference>
<dbReference type="InterPro" id="IPR051395">
    <property type="entry name" value="Cytochrome_c_Peroxidase/MauG"/>
</dbReference>
<feature type="domain" description="Cytochrome c" evidence="8">
    <location>
        <begin position="451"/>
        <end position="593"/>
    </location>
</feature>
<protein>
    <submittedName>
        <fullName evidence="9">Cytochrome-c peroxidase</fullName>
    </submittedName>
</protein>
<keyword evidence="4" id="KW-0732">Signal</keyword>
<dbReference type="SUPFAM" id="SSF46626">
    <property type="entry name" value="Cytochrome c"/>
    <property type="match status" value="2"/>
</dbReference>
<evidence type="ECO:0000256" key="2">
    <source>
        <dbReference type="ARBA" id="ARBA00022617"/>
    </source>
</evidence>
<feature type="domain" description="Cytochrome c" evidence="8">
    <location>
        <begin position="296"/>
        <end position="432"/>
    </location>
</feature>
<dbReference type="InterPro" id="IPR038352">
    <property type="entry name" value="Imelysin_sf"/>
</dbReference>
<evidence type="ECO:0000256" key="5">
    <source>
        <dbReference type="ARBA" id="ARBA00023002"/>
    </source>
</evidence>
<evidence type="ECO:0000259" key="8">
    <source>
        <dbReference type="PROSITE" id="PS51007"/>
    </source>
</evidence>
<dbReference type="Pfam" id="PF03150">
    <property type="entry name" value="CCP_MauG"/>
    <property type="match status" value="1"/>
</dbReference>
<dbReference type="PROSITE" id="PS51007">
    <property type="entry name" value="CYTC"/>
    <property type="match status" value="2"/>
</dbReference>
<comment type="subcellular location">
    <subcellularLocation>
        <location evidence="1">Cell envelope</location>
    </subcellularLocation>
</comment>
<evidence type="ECO:0000256" key="6">
    <source>
        <dbReference type="ARBA" id="ARBA00023004"/>
    </source>
</evidence>
<sequence>MLAKNRLFAIITAFVLITFCFYCKNDKTDASVNIKKNFDQELIRLQSIVDQKLFTAVQKGDQGQIKSAFLDARRQYKTIEYYIEYYFPSTAVMLNGAPVDEIELGENLVENPTGFQVMEAIIYGDELAAQKDDLLNEVKKMQLNLKRVARFNEQYQITDAQLFDAIRLEMFRITGLGITGFDTPDALQSLPEAASALEGIGYVLSNYGDMEQDKEVKAAITYLNEHLNYDKFDRLTFITEYLDPLSKRIAEVRNKLKIPATASGSALHDDAVTLFQPNAFNPDRFVGNATEFISDDKIALGKTLFSDAILSNNGDRSCMTCHNPVLAFTDGLTKGAAIGKNKTLLRNTPTLTYAGLQRAFFYDLKAGSLEDQALDVVHHRDEMNGSLELASKRINTDKRYRSLFKKAYKDSIGKADAWKIQHALAAYIRSLTLFNSRLDQYMRGDRGKLNNEEKLGFNLFMGKAKCGACHFAPVFNGTAPALFNKSEAEVLGVPATSDTLNATLDADLGRYALSPYPQYKHAFKIPTLRNISKTAPYMHNGVFRTLEEVVEFYNRGGGIGLGIDVANQTLSPDPLKLTKAEMKAIVAFLKTLDDQ</sequence>
<evidence type="ECO:0000256" key="4">
    <source>
        <dbReference type="ARBA" id="ARBA00022729"/>
    </source>
</evidence>
<gene>
    <name evidence="9" type="ORF">IRJ16_21575</name>
</gene>
<dbReference type="GO" id="GO:0020037">
    <property type="term" value="F:heme binding"/>
    <property type="evidence" value="ECO:0007669"/>
    <property type="project" value="InterPro"/>
</dbReference>
<evidence type="ECO:0000256" key="3">
    <source>
        <dbReference type="ARBA" id="ARBA00022723"/>
    </source>
</evidence>
<dbReference type="PANTHER" id="PTHR30600">
    <property type="entry name" value="CYTOCHROME C PEROXIDASE-RELATED"/>
    <property type="match status" value="1"/>
</dbReference>
<keyword evidence="2 7" id="KW-0349">Heme</keyword>
<evidence type="ECO:0000313" key="10">
    <source>
        <dbReference type="Proteomes" id="UP000622475"/>
    </source>
</evidence>
<dbReference type="InterPro" id="IPR009056">
    <property type="entry name" value="Cyt_c-like_dom"/>
</dbReference>
<proteinExistence type="predicted"/>
<comment type="caution">
    <text evidence="9">The sequence shown here is derived from an EMBL/GenBank/DDBJ whole genome shotgun (WGS) entry which is preliminary data.</text>
</comment>
<dbReference type="InterPro" id="IPR036909">
    <property type="entry name" value="Cyt_c-like_dom_sf"/>
</dbReference>
<reference evidence="9" key="1">
    <citation type="submission" date="2020-10" db="EMBL/GenBank/DDBJ databases">
        <title>Mucilaginibacter mali sp. nov., isolated from rhizosphere soil of apple orchard.</title>
        <authorList>
            <person name="Lee J.-S."/>
            <person name="Kim H.S."/>
            <person name="Kim J.-S."/>
        </authorList>
    </citation>
    <scope>NUCLEOTIDE SEQUENCE</scope>
    <source>
        <strain evidence="9">KCTC 22746</strain>
    </source>
</reference>
<accession>A0A929L7A2</accession>
<evidence type="ECO:0000256" key="1">
    <source>
        <dbReference type="ARBA" id="ARBA00004196"/>
    </source>
</evidence>
<keyword evidence="3 7" id="KW-0479">Metal-binding</keyword>
<keyword evidence="9" id="KW-0575">Peroxidase</keyword>
<dbReference type="RefSeq" id="WP_194113825.1">
    <property type="nucleotide sequence ID" value="NZ_JADFFL010000012.1"/>
</dbReference>
<evidence type="ECO:0000256" key="7">
    <source>
        <dbReference type="PROSITE-ProRule" id="PRU00433"/>
    </source>
</evidence>
<dbReference type="EMBL" id="JADFFL010000012">
    <property type="protein sequence ID" value="MBE9664486.1"/>
    <property type="molecule type" value="Genomic_DNA"/>
</dbReference>
<dbReference type="InterPro" id="IPR004852">
    <property type="entry name" value="Di-haem_cyt_c_peroxidsae"/>
</dbReference>